<evidence type="ECO:0000256" key="1">
    <source>
        <dbReference type="ARBA" id="ARBA00007637"/>
    </source>
</evidence>
<accession>A0ABP0J9U0</accession>
<dbReference type="Gene3D" id="3.40.50.720">
    <property type="entry name" value="NAD(P)-binding Rossmann-like Domain"/>
    <property type="match status" value="1"/>
</dbReference>
<dbReference type="Proteomes" id="UP001642464">
    <property type="component" value="Unassembled WGS sequence"/>
</dbReference>
<dbReference type="PANTHER" id="PTHR43574">
    <property type="entry name" value="EPIMERASE-RELATED"/>
    <property type="match status" value="1"/>
</dbReference>
<reference evidence="5 6" key="1">
    <citation type="submission" date="2024-02" db="EMBL/GenBank/DDBJ databases">
        <authorList>
            <person name="Chen Y."/>
            <person name="Shah S."/>
            <person name="Dougan E. K."/>
            <person name="Thang M."/>
            <person name="Chan C."/>
        </authorList>
    </citation>
    <scope>NUCLEOTIDE SEQUENCE [LARGE SCALE GENOMIC DNA]</scope>
</reference>
<name>A0ABP0J9U0_9DINO</name>
<dbReference type="Gene3D" id="3.90.25.10">
    <property type="entry name" value="UDP-galactose 4-epimerase, domain 1"/>
    <property type="match status" value="1"/>
</dbReference>
<dbReference type="SUPFAM" id="SSF51735">
    <property type="entry name" value="NAD(P)-binding Rossmann-fold domains"/>
    <property type="match status" value="1"/>
</dbReference>
<feature type="non-terminal residue" evidence="5">
    <location>
        <position position="1"/>
    </location>
</feature>
<proteinExistence type="inferred from homology"/>
<evidence type="ECO:0000313" key="6">
    <source>
        <dbReference type="Proteomes" id="UP001642464"/>
    </source>
</evidence>
<dbReference type="EMBL" id="CAXAMM010006452">
    <property type="protein sequence ID" value="CAK9011091.1"/>
    <property type="molecule type" value="Genomic_DNA"/>
</dbReference>
<gene>
    <name evidence="5" type="ORF">SCF082_LOCUS10946</name>
</gene>
<dbReference type="InterPro" id="IPR036291">
    <property type="entry name" value="NAD(P)-bd_dom_sf"/>
</dbReference>
<feature type="region of interest" description="Disordered" evidence="3">
    <location>
        <begin position="78"/>
        <end position="115"/>
    </location>
</feature>
<dbReference type="InterPro" id="IPR016040">
    <property type="entry name" value="NAD(P)-bd_dom"/>
</dbReference>
<dbReference type="Pfam" id="PF16363">
    <property type="entry name" value="GDP_Man_Dehyd"/>
    <property type="match status" value="1"/>
</dbReference>
<comment type="caution">
    <text evidence="5">The sequence shown here is derived from an EMBL/GenBank/DDBJ whole genome shotgun (WGS) entry which is preliminary data.</text>
</comment>
<dbReference type="PRINTS" id="PR01713">
    <property type="entry name" value="NUCEPIMERASE"/>
</dbReference>
<evidence type="ECO:0000313" key="5">
    <source>
        <dbReference type="EMBL" id="CAK9011091.1"/>
    </source>
</evidence>
<evidence type="ECO:0000256" key="2">
    <source>
        <dbReference type="ARBA" id="ARBA00023027"/>
    </source>
</evidence>
<keyword evidence="2" id="KW-0520">NAD</keyword>
<feature type="domain" description="NAD(P)-binding" evidence="4">
    <location>
        <begin position="137"/>
        <end position="444"/>
    </location>
</feature>
<keyword evidence="6" id="KW-1185">Reference proteome</keyword>
<evidence type="ECO:0000256" key="3">
    <source>
        <dbReference type="SAM" id="MobiDB-lite"/>
    </source>
</evidence>
<sequence>RKPARAHALTHARALAPLRQARRSCNRFYRVEAQAAVLQQRPADVAWPPRRAYELLASQLLQGRNVCVSTAIRKARDRVEQEQQQEEERQQEPSSEITKQEQADSRMSDSESNSDELLSIWSSNGSVSSAAEGKVVLVTGGAGFIGSHTAEVLLGRGDSVVVIDEMNDYYDVDMKRGNIALLEAAARDESQFTFYEGDISDKKLVEQIFVDHGITHVCHLAARAGVRPSIKDPFLYVQSNVTGTVTLLEAAAKHGVENFVYASSSSVYGGSDKTVFSEDDSVDKPVSQYAATKKACELMAATYHSLYGLNTTGLRFFTVYGPRGRPDMAPFKFMHRVVNGIQIERYGDGSSARDYTFISDIVAGTVLAIDKPLGCEVVNLGKGNTCKLNDFIATIERLCNRRAIIKVLPDQPGDVPYTCASVDRARELLGYSAKVQLEEGLQRTLTWYSDFMQQKPQRDEVQREQQLQVVQEQSVLA</sequence>
<comment type="similarity">
    <text evidence="1">Belongs to the NAD(P)-dependent epimerase/dehydratase family.</text>
</comment>
<evidence type="ECO:0000259" key="4">
    <source>
        <dbReference type="Pfam" id="PF16363"/>
    </source>
</evidence>
<feature type="compositionally biased region" description="Basic and acidic residues" evidence="3">
    <location>
        <begin position="78"/>
        <end position="91"/>
    </location>
</feature>
<feature type="compositionally biased region" description="Basic and acidic residues" evidence="3">
    <location>
        <begin position="98"/>
        <end position="109"/>
    </location>
</feature>
<organism evidence="5 6">
    <name type="scientific">Durusdinium trenchii</name>
    <dbReference type="NCBI Taxonomy" id="1381693"/>
    <lineage>
        <taxon>Eukaryota</taxon>
        <taxon>Sar</taxon>
        <taxon>Alveolata</taxon>
        <taxon>Dinophyceae</taxon>
        <taxon>Suessiales</taxon>
        <taxon>Symbiodiniaceae</taxon>
        <taxon>Durusdinium</taxon>
    </lineage>
</organism>
<protein>
    <submittedName>
        <fullName evidence="5">UDP-glucuronate 4-epimerase (UGA4E) (TgUGAE)</fullName>
    </submittedName>
</protein>